<accession>A0A9X9M7B6</accession>
<proteinExistence type="predicted"/>
<dbReference type="Proteomes" id="UP000269945">
    <property type="component" value="Unassembled WGS sequence"/>
</dbReference>
<gene>
    <name evidence="1" type="ORF">BN2614_LOCUS4</name>
</gene>
<reference evidence="1 2" key="1">
    <citation type="submission" date="2018-10" db="EMBL/GenBank/DDBJ databases">
        <authorList>
            <person name="Ekblom R."/>
            <person name="Jareborg N."/>
        </authorList>
    </citation>
    <scope>NUCLEOTIDE SEQUENCE [LARGE SCALE GENOMIC DNA]</scope>
    <source>
        <tissue evidence="1">Muscle</tissue>
    </source>
</reference>
<comment type="caution">
    <text evidence="1">The sequence shown here is derived from an EMBL/GenBank/DDBJ whole genome shotgun (WGS) entry which is preliminary data.</text>
</comment>
<dbReference type="AlphaFoldDB" id="A0A9X9M7B6"/>
<sequence>MRDSTRIRISTSPSRWQERWRAWCSREHWTSPIQLEDWRISKDCSHGGRPHWLVSYHLPKPVCVFPTQGSERRWG</sequence>
<dbReference type="EMBL" id="CYRY02043844">
    <property type="protein sequence ID" value="VCX38498.1"/>
    <property type="molecule type" value="Genomic_DNA"/>
</dbReference>
<name>A0A9X9M7B6_GULGU</name>
<evidence type="ECO:0000313" key="1">
    <source>
        <dbReference type="EMBL" id="VCX38498.1"/>
    </source>
</evidence>
<evidence type="ECO:0000313" key="2">
    <source>
        <dbReference type="Proteomes" id="UP000269945"/>
    </source>
</evidence>
<feature type="non-terminal residue" evidence="1">
    <location>
        <position position="75"/>
    </location>
</feature>
<protein>
    <submittedName>
        <fullName evidence="1">Uncharacterized protein</fullName>
    </submittedName>
</protein>
<organism evidence="1 2">
    <name type="scientific">Gulo gulo</name>
    <name type="common">Wolverine</name>
    <name type="synonym">Gluton</name>
    <dbReference type="NCBI Taxonomy" id="48420"/>
    <lineage>
        <taxon>Eukaryota</taxon>
        <taxon>Metazoa</taxon>
        <taxon>Chordata</taxon>
        <taxon>Craniata</taxon>
        <taxon>Vertebrata</taxon>
        <taxon>Euteleostomi</taxon>
        <taxon>Mammalia</taxon>
        <taxon>Eutheria</taxon>
        <taxon>Laurasiatheria</taxon>
        <taxon>Carnivora</taxon>
        <taxon>Caniformia</taxon>
        <taxon>Musteloidea</taxon>
        <taxon>Mustelidae</taxon>
        <taxon>Guloninae</taxon>
        <taxon>Gulo</taxon>
    </lineage>
</organism>
<keyword evidence="2" id="KW-1185">Reference proteome</keyword>